<evidence type="ECO:0000256" key="1">
    <source>
        <dbReference type="ARBA" id="ARBA00022801"/>
    </source>
</evidence>
<dbReference type="Gene3D" id="3.40.50.1000">
    <property type="entry name" value="HAD superfamily/HAD-like"/>
    <property type="match status" value="1"/>
</dbReference>
<dbReference type="PANTHER" id="PTHR46521:SF13">
    <property type="entry name" value="SUCROSE-PHOSPHATASE 3B-RELATED"/>
    <property type="match status" value="1"/>
</dbReference>
<evidence type="ECO:0000259" key="3">
    <source>
        <dbReference type="Pfam" id="PF08472"/>
    </source>
</evidence>
<dbReference type="Proteomes" id="UP000824890">
    <property type="component" value="Unassembled WGS sequence"/>
</dbReference>
<dbReference type="EMBL" id="JAGKQM010000004">
    <property type="protein sequence ID" value="KAH0928739.1"/>
    <property type="molecule type" value="Genomic_DNA"/>
</dbReference>
<reference evidence="4 5" key="1">
    <citation type="submission" date="2021-05" db="EMBL/GenBank/DDBJ databases">
        <title>Genome Assembly of Synthetic Allotetraploid Brassica napus Reveals Homoeologous Exchanges between Subgenomes.</title>
        <authorList>
            <person name="Davis J.T."/>
        </authorList>
    </citation>
    <scope>NUCLEOTIDE SEQUENCE [LARGE SCALE GENOMIC DNA]</scope>
    <source>
        <strain evidence="5">cv. Da-Ae</strain>
        <tissue evidence="4">Seedling</tissue>
    </source>
</reference>
<dbReference type="InterPro" id="IPR013679">
    <property type="entry name" value="SPP_C"/>
</dbReference>
<evidence type="ECO:0000313" key="5">
    <source>
        <dbReference type="Proteomes" id="UP000824890"/>
    </source>
</evidence>
<dbReference type="InterPro" id="IPR023214">
    <property type="entry name" value="HAD_sf"/>
</dbReference>
<evidence type="ECO:0000259" key="2">
    <source>
        <dbReference type="Pfam" id="PF05116"/>
    </source>
</evidence>
<name>A0ABQ8DH74_BRANA</name>
<dbReference type="InterPro" id="IPR006380">
    <property type="entry name" value="SPP-like_dom"/>
</dbReference>
<evidence type="ECO:0000313" key="4">
    <source>
        <dbReference type="EMBL" id="KAH0928739.1"/>
    </source>
</evidence>
<keyword evidence="1" id="KW-0378">Hydrolase</keyword>
<feature type="domain" description="Sucrose-phosphatase C-terminal" evidence="3">
    <location>
        <begin position="101"/>
        <end position="193"/>
    </location>
</feature>
<protein>
    <recommendedName>
        <fullName evidence="6">Sucrose phosphatase-like domain-containing protein</fullName>
    </recommendedName>
</protein>
<dbReference type="SUPFAM" id="SSF56784">
    <property type="entry name" value="HAD-like"/>
    <property type="match status" value="1"/>
</dbReference>
<accession>A0ABQ8DH74</accession>
<evidence type="ECO:0008006" key="6">
    <source>
        <dbReference type="Google" id="ProtNLM"/>
    </source>
</evidence>
<comment type="caution">
    <text evidence="4">The sequence shown here is derived from an EMBL/GenBank/DDBJ whole genome shotgun (WGS) entry which is preliminary data.</text>
</comment>
<proteinExistence type="predicted"/>
<dbReference type="InterPro" id="IPR051518">
    <property type="entry name" value="Sucrose_Phosphatase"/>
</dbReference>
<dbReference type="PANTHER" id="PTHR46521">
    <property type="entry name" value="SUCROSE-PHOSPHATASE 2-RELATED"/>
    <property type="match status" value="1"/>
</dbReference>
<sequence length="206" mass="23287">MSPVNTLACGDSEHDAELFSIPDVHGVMVSNSQEELLKWHTENALNNSKLIHSSERCADGILQAIDYFKLGPTLSPRDASEFLNGKADIANPGPRCCFFPSIREEKSLREAIDELRKYNGDRSGKKFWVWVDQVLVIDNISGKCIVKFDKWEQCGKSVRMSVNAAQLLLNSLQSNQIGRGCLVWEQVKQIWSEESELNDENNCWII</sequence>
<feature type="domain" description="Sucrose phosphatase-like" evidence="2">
    <location>
        <begin position="2"/>
        <end position="69"/>
    </location>
</feature>
<keyword evidence="5" id="KW-1185">Reference proteome</keyword>
<gene>
    <name evidence="4" type="ORF">HID58_014466</name>
</gene>
<dbReference type="Pfam" id="PF08472">
    <property type="entry name" value="S6PP_C"/>
    <property type="match status" value="1"/>
</dbReference>
<dbReference type="Pfam" id="PF05116">
    <property type="entry name" value="S6PP"/>
    <property type="match status" value="1"/>
</dbReference>
<dbReference type="InterPro" id="IPR036412">
    <property type="entry name" value="HAD-like_sf"/>
</dbReference>
<organism evidence="4 5">
    <name type="scientific">Brassica napus</name>
    <name type="common">Rape</name>
    <dbReference type="NCBI Taxonomy" id="3708"/>
    <lineage>
        <taxon>Eukaryota</taxon>
        <taxon>Viridiplantae</taxon>
        <taxon>Streptophyta</taxon>
        <taxon>Embryophyta</taxon>
        <taxon>Tracheophyta</taxon>
        <taxon>Spermatophyta</taxon>
        <taxon>Magnoliopsida</taxon>
        <taxon>eudicotyledons</taxon>
        <taxon>Gunneridae</taxon>
        <taxon>Pentapetalae</taxon>
        <taxon>rosids</taxon>
        <taxon>malvids</taxon>
        <taxon>Brassicales</taxon>
        <taxon>Brassicaceae</taxon>
        <taxon>Brassiceae</taxon>
        <taxon>Brassica</taxon>
    </lineage>
</organism>